<gene>
    <name evidence="2" type="ORF">ACFOWD_10430</name>
</gene>
<feature type="domain" description="Abortive phage infection protein C-terminal" evidence="1">
    <location>
        <begin position="263"/>
        <end position="525"/>
    </location>
</feature>
<evidence type="ECO:0000259" key="1">
    <source>
        <dbReference type="Pfam" id="PF10592"/>
    </source>
</evidence>
<proteinExistence type="predicted"/>
<dbReference type="RefSeq" id="WP_377410362.1">
    <property type="nucleotide sequence ID" value="NZ_JBHSCY010000002.1"/>
</dbReference>
<accession>A0ABV8RD75</accession>
<sequence>MSNNKIILEGCIKTFKEKNEIDLTESEIFEIFSLSQIHKDRNITYENIISSIVDGGNDGGIDSIMVFIDEEFVESIDDLENFNFTNKTNSKFIISQCKKENSFKEGPLDKLITTIPVLFDLEKNELALLSRFNSDLVDLALLLIQVWKNTAISGGKIALEYIYTCKASEILVNNVFEQKTNQLLEISKNCLSTSDVSFSAYSCNELLEFYQKQKSNRLSIEFKDRPLSTDFEDYGIGYIGTVKLANYKAFLKSENGDIRDDLFESNIRHFQGLVDVNKKIKNTIENPNNEDFWWLNNGITIIAEEPKEVGKKLSIENIQIVNGLQTSYSIFNSHNEDQEDQRSVLVKVIINKNKDTTDNIIASTNSQNPVSATLLRATEPVQRNLELFFLNEGYYYDRRKNYYKNQGKPATKIFSIQLTAQAIQAIAYDDPHTARSRPTSLLKSENTYNKIFNPNKDFKGFLNCCLIYKKGHNFWLKHQDTNVKNKTSNFKLHIGCLLTKDHFNKVNVTFNEISEINLNSITQEHFNESINFLSLSIDQYLQEHEGTNLINIAKSKDFTEYLFQQLNIKYSS</sequence>
<comment type="caution">
    <text evidence="2">The sequence shown here is derived from an EMBL/GenBank/DDBJ whole genome shotgun (WGS) entry which is preliminary data.</text>
</comment>
<dbReference type="Proteomes" id="UP001595826">
    <property type="component" value="Unassembled WGS sequence"/>
</dbReference>
<dbReference type="InterPro" id="IPR018891">
    <property type="entry name" value="AIPR_C"/>
</dbReference>
<dbReference type="EMBL" id="JBHSCY010000002">
    <property type="protein sequence ID" value="MFC4269324.1"/>
    <property type="molecule type" value="Genomic_DNA"/>
</dbReference>
<reference evidence="3" key="1">
    <citation type="journal article" date="2019" name="Int. J. Syst. Evol. Microbiol.">
        <title>The Global Catalogue of Microorganisms (GCM) 10K type strain sequencing project: providing services to taxonomists for standard genome sequencing and annotation.</title>
        <authorList>
            <consortium name="The Broad Institute Genomics Platform"/>
            <consortium name="The Broad Institute Genome Sequencing Center for Infectious Disease"/>
            <person name="Wu L."/>
            <person name="Ma J."/>
        </authorList>
    </citation>
    <scope>NUCLEOTIDE SEQUENCE [LARGE SCALE GENOMIC DNA]</scope>
    <source>
        <strain evidence="3">CECT 8655</strain>
    </source>
</reference>
<evidence type="ECO:0000313" key="3">
    <source>
        <dbReference type="Proteomes" id="UP001595826"/>
    </source>
</evidence>
<evidence type="ECO:0000313" key="2">
    <source>
        <dbReference type="EMBL" id="MFC4269324.1"/>
    </source>
</evidence>
<dbReference type="Pfam" id="PF10592">
    <property type="entry name" value="AIPR"/>
    <property type="match status" value="1"/>
</dbReference>
<keyword evidence="3" id="KW-1185">Reference proteome</keyword>
<name>A0ABV8RD75_9FLAO</name>
<protein>
    <submittedName>
        <fullName evidence="2">AIPR family protein</fullName>
    </submittedName>
</protein>
<organism evidence="2 3">
    <name type="scientific">Polaribacter marinivivus</name>
    <dbReference type="NCBI Taxonomy" id="1524260"/>
    <lineage>
        <taxon>Bacteria</taxon>
        <taxon>Pseudomonadati</taxon>
        <taxon>Bacteroidota</taxon>
        <taxon>Flavobacteriia</taxon>
        <taxon>Flavobacteriales</taxon>
        <taxon>Flavobacteriaceae</taxon>
    </lineage>
</organism>